<sequence length="44" mass="5062">MVSLIKVIKELLICTMKNIIAQMILRKNLILKLIRLESGLIKVN</sequence>
<accession>A0A2U3LI08</accession>
<protein>
    <submittedName>
        <fullName evidence="1">Uncharacterized protein</fullName>
    </submittedName>
</protein>
<gene>
    <name evidence="1" type="ORF">SBF1_5150003</name>
</gene>
<proteinExistence type="predicted"/>
<dbReference type="EMBL" id="OMOF01000463">
    <property type="protein sequence ID" value="SPF51591.1"/>
    <property type="molecule type" value="Genomic_DNA"/>
</dbReference>
<dbReference type="AlphaFoldDB" id="A0A2U3LI08"/>
<name>A0A2U3LI08_9FIRM</name>
<organism evidence="1 2">
    <name type="scientific">Candidatus Desulfosporosinus infrequens</name>
    <dbReference type="NCBI Taxonomy" id="2043169"/>
    <lineage>
        <taxon>Bacteria</taxon>
        <taxon>Bacillati</taxon>
        <taxon>Bacillota</taxon>
        <taxon>Clostridia</taxon>
        <taxon>Eubacteriales</taxon>
        <taxon>Desulfitobacteriaceae</taxon>
        <taxon>Desulfosporosinus</taxon>
    </lineage>
</organism>
<evidence type="ECO:0000313" key="1">
    <source>
        <dbReference type="EMBL" id="SPF51591.1"/>
    </source>
</evidence>
<dbReference type="Proteomes" id="UP000238916">
    <property type="component" value="Unassembled WGS sequence"/>
</dbReference>
<reference evidence="2" key="1">
    <citation type="submission" date="2018-02" db="EMBL/GenBank/DDBJ databases">
        <authorList>
            <person name="Hausmann B."/>
        </authorList>
    </citation>
    <scope>NUCLEOTIDE SEQUENCE [LARGE SCALE GENOMIC DNA]</scope>
    <source>
        <strain evidence="2">Peat soil MAG SbF1</strain>
    </source>
</reference>
<evidence type="ECO:0000313" key="2">
    <source>
        <dbReference type="Proteomes" id="UP000238916"/>
    </source>
</evidence>